<dbReference type="SUPFAM" id="SSF52047">
    <property type="entry name" value="RNI-like"/>
    <property type="match status" value="1"/>
</dbReference>
<protein>
    <recommendedName>
        <fullName evidence="3">NACHT domain-containing protein</fullName>
    </recommendedName>
</protein>
<dbReference type="RefSeq" id="WP_065916920.1">
    <property type="nucleotide sequence ID" value="NZ_CP016793.1"/>
</dbReference>
<evidence type="ECO:0000313" key="5">
    <source>
        <dbReference type="Proteomes" id="UP000093053"/>
    </source>
</evidence>
<dbReference type="STRING" id="1586287.BBK82_23435"/>
<dbReference type="Proteomes" id="UP000093053">
    <property type="component" value="Chromosome"/>
</dbReference>
<keyword evidence="5" id="KW-1185">Reference proteome</keyword>
<dbReference type="InterPro" id="IPR032675">
    <property type="entry name" value="LRR_dom_sf"/>
</dbReference>
<keyword evidence="2" id="KW-0067">ATP-binding</keyword>
<dbReference type="SUPFAM" id="SSF52540">
    <property type="entry name" value="P-loop containing nucleoside triphosphate hydrolases"/>
    <property type="match status" value="1"/>
</dbReference>
<evidence type="ECO:0000259" key="3">
    <source>
        <dbReference type="PROSITE" id="PS50837"/>
    </source>
</evidence>
<dbReference type="AlphaFoldDB" id="A0A1B2HLH4"/>
<dbReference type="Pfam" id="PF22733">
    <property type="entry name" value="NNH1"/>
    <property type="match status" value="1"/>
</dbReference>
<dbReference type="EMBL" id="CP016793">
    <property type="protein sequence ID" value="ANZ38573.1"/>
    <property type="molecule type" value="Genomic_DNA"/>
</dbReference>
<gene>
    <name evidence="4" type="ORF">BBK82_23435</name>
</gene>
<sequence length="957" mass="106565">MPDPISTGLLMVLETVLERFLLGLFDVAHKGAKNKRRQRELTRPGPLVERISTELARGELSGVAEHEWQAAVAAVRESIEAALPLREDEALQVMLTPETLRAHVLARSERIRRAAGLSDAAAALYDALVSRVSVAIVELVWSQPEYARRLAVAMFQISQRTADAIARQPEQQRKALVAAHRDFEDRYAEQVAHALGGLELFGVSRGRAPRRHSFDTSYVSLAVARVGDTDELTGAGLPVAAALTDTPRVLIRGGAGAGKTTFLRWLAMNALGETRTSGNEWLGLVPFFVPLRQFTALPKPEEFISSTASMIEEEKPAGWVTARLREGRALVLVDGVDELVWERRAEARQWLAQLVAAYPKARYAITTRPAAVPEDWLEDSDFAAFDLLPLSDKGVRDFVEAWHTAARDEPGLPRDARVWLAECETRLLATLAGRPALRRLASSPLLAGLLCALHQDRNMHLPRDRRSLYEAALDLLLVRWDEDRGLALPSFSKEEQLVLLQRFAYSLVRNRELMVPREEAVHRLGNAMRGLRSHDIDPHEAMQRLLERAGLLREVGTDRVQFVHRTFRDYLAAKEVVDAGDLNLLVDRAHLDEWHDVVVMAVAHARPRERARVLLDLLAGNDDTRKDERGRDKLRLLALACLEQADVIEPESARTQVTSAAASLIPPTSFAHADALSEAGSFVVDLLPGPEEAGNSVRAAYIVRTLANIGGEGAWERLAEFVAVDHAMVIDELLRAWRNTPDAEDYARTVLSRVDFGERRVDVRGWHRIQFIAHLAKLRYVRCIGNINPLDPLGAMPSLHRLELWQNEVMRDLAPLAVSGSLRELHLSRCRPLGRIDLSPVRGLDELHLHFSRVDLASLEGGAVRRLQIRDEGTDEGLAALPALPELRELAIDHRPPYSLAGLQRWPTITTLEVFGVPDADDLRVLPALAHLVVHQPESPARLEELRQQLPGVRVTT</sequence>
<dbReference type="OrthoDB" id="135105at2"/>
<proteinExistence type="predicted"/>
<evidence type="ECO:0000256" key="1">
    <source>
        <dbReference type="ARBA" id="ARBA00022741"/>
    </source>
</evidence>
<dbReference type="Gene3D" id="3.80.10.10">
    <property type="entry name" value="Ribonuclease Inhibitor"/>
    <property type="match status" value="1"/>
</dbReference>
<dbReference type="PROSITE" id="PS50837">
    <property type="entry name" value="NACHT"/>
    <property type="match status" value="1"/>
</dbReference>
<dbReference type="GO" id="GO:0005524">
    <property type="term" value="F:ATP binding"/>
    <property type="evidence" value="ECO:0007669"/>
    <property type="project" value="UniProtKB-KW"/>
</dbReference>
<dbReference type="Pfam" id="PF05729">
    <property type="entry name" value="NACHT"/>
    <property type="match status" value="1"/>
</dbReference>
<dbReference type="InterPro" id="IPR007111">
    <property type="entry name" value="NACHT_NTPase"/>
</dbReference>
<name>A0A1B2HLH4_9PSEU</name>
<keyword evidence="1" id="KW-0547">Nucleotide-binding</keyword>
<feature type="domain" description="NACHT" evidence="3">
    <location>
        <begin position="247"/>
        <end position="578"/>
    </location>
</feature>
<dbReference type="KEGG" id="led:BBK82_23435"/>
<dbReference type="InterPro" id="IPR054547">
    <property type="entry name" value="NNH1"/>
</dbReference>
<dbReference type="Gene3D" id="3.40.50.300">
    <property type="entry name" value="P-loop containing nucleotide triphosphate hydrolases"/>
    <property type="match status" value="1"/>
</dbReference>
<reference evidence="4 5" key="1">
    <citation type="submission" date="2016-07" db="EMBL/GenBank/DDBJ databases">
        <title>Complete genome sequence of the Lentzea guizhouensis DHS C013.</title>
        <authorList>
            <person name="Cao C."/>
        </authorList>
    </citation>
    <scope>NUCLEOTIDE SEQUENCE [LARGE SCALE GENOMIC DNA]</scope>
    <source>
        <strain evidence="4 5">DHS C013</strain>
    </source>
</reference>
<dbReference type="PANTHER" id="PTHR46844">
    <property type="entry name" value="SLR5058 PROTEIN"/>
    <property type="match status" value="1"/>
</dbReference>
<dbReference type="InterPro" id="IPR027417">
    <property type="entry name" value="P-loop_NTPase"/>
</dbReference>
<evidence type="ECO:0000256" key="2">
    <source>
        <dbReference type="ARBA" id="ARBA00022840"/>
    </source>
</evidence>
<organism evidence="4 5">
    <name type="scientific">Lentzea guizhouensis</name>
    <dbReference type="NCBI Taxonomy" id="1586287"/>
    <lineage>
        <taxon>Bacteria</taxon>
        <taxon>Bacillati</taxon>
        <taxon>Actinomycetota</taxon>
        <taxon>Actinomycetes</taxon>
        <taxon>Pseudonocardiales</taxon>
        <taxon>Pseudonocardiaceae</taxon>
        <taxon>Lentzea</taxon>
    </lineage>
</organism>
<dbReference type="PANTHER" id="PTHR46844:SF1">
    <property type="entry name" value="SLR5058 PROTEIN"/>
    <property type="match status" value="1"/>
</dbReference>
<evidence type="ECO:0000313" key="4">
    <source>
        <dbReference type="EMBL" id="ANZ38573.1"/>
    </source>
</evidence>
<accession>A0A1B2HLH4</accession>